<dbReference type="GO" id="GO:0015031">
    <property type="term" value="P:protein transport"/>
    <property type="evidence" value="ECO:0007669"/>
    <property type="project" value="UniProtKB-KW"/>
</dbReference>
<feature type="domain" description="TonB C-terminal" evidence="12">
    <location>
        <begin position="189"/>
        <end position="283"/>
    </location>
</feature>
<evidence type="ECO:0000256" key="2">
    <source>
        <dbReference type="ARBA" id="ARBA00006555"/>
    </source>
</evidence>
<evidence type="ECO:0000256" key="11">
    <source>
        <dbReference type="SAM" id="Phobius"/>
    </source>
</evidence>
<sequence length="283" mass="29903">MHAAPASAPPALVRAASMPTARDFWSVAPTVLALHVLVLWGLQIFLAPHTAPAPRHLVDVRLLPRHQDQADDGTHFAIAPSGTPHRQPHRRSEAAQGKRHADAPQDTPRIPPPRPVGLAGQPPEPQPTDPGPSTQNSSATPLDVASAAIPPNSSDQARQTPPEASFRAASAAQPRRPTHPSTATAAMTPPSLGASYLHNPKPVYPALARRLGEEGTVVLQVRVSANGLVDSVSIRRTSGYPELDRAALSAVRQWTFTPASRAGRPVAGWVLVPILFSLDESAG</sequence>
<protein>
    <submittedName>
        <fullName evidence="13">Putative tonB protein</fullName>
    </submittedName>
</protein>
<reference evidence="13 14" key="1">
    <citation type="submission" date="2016-06" db="EMBL/GenBank/DDBJ databases">
        <authorList>
            <person name="Kjaerup R.B."/>
            <person name="Dalgaard T.S."/>
            <person name="Juul-Madsen H.R."/>
        </authorList>
    </citation>
    <scope>NUCLEOTIDE SEQUENCE [LARGE SCALE GENOMIC DNA]</scope>
    <source>
        <strain evidence="13 14">DSM 16361</strain>
    </source>
</reference>
<evidence type="ECO:0000256" key="1">
    <source>
        <dbReference type="ARBA" id="ARBA00004383"/>
    </source>
</evidence>
<comment type="subcellular location">
    <subcellularLocation>
        <location evidence="1">Cell inner membrane</location>
        <topology evidence="1">Single-pass membrane protein</topology>
        <orientation evidence="1">Periplasmic side</orientation>
    </subcellularLocation>
</comment>
<dbReference type="PANTHER" id="PTHR33446">
    <property type="entry name" value="PROTEIN TONB-RELATED"/>
    <property type="match status" value="1"/>
</dbReference>
<dbReference type="GO" id="GO:0098797">
    <property type="term" value="C:plasma membrane protein complex"/>
    <property type="evidence" value="ECO:0007669"/>
    <property type="project" value="TreeGrafter"/>
</dbReference>
<accession>A0A238D6S0</accession>
<dbReference type="InterPro" id="IPR051045">
    <property type="entry name" value="TonB-dependent_transducer"/>
</dbReference>
<dbReference type="InterPro" id="IPR037682">
    <property type="entry name" value="TonB_C"/>
</dbReference>
<evidence type="ECO:0000256" key="3">
    <source>
        <dbReference type="ARBA" id="ARBA00022448"/>
    </source>
</evidence>
<keyword evidence="4" id="KW-1003">Cell membrane</keyword>
<keyword evidence="6 11" id="KW-0812">Transmembrane</keyword>
<proteinExistence type="inferred from homology"/>
<evidence type="ECO:0000256" key="4">
    <source>
        <dbReference type="ARBA" id="ARBA00022475"/>
    </source>
</evidence>
<dbReference type="InterPro" id="IPR006260">
    <property type="entry name" value="TonB/TolA_C"/>
</dbReference>
<evidence type="ECO:0000313" key="13">
    <source>
        <dbReference type="EMBL" id="SBP88850.1"/>
    </source>
</evidence>
<evidence type="ECO:0000256" key="6">
    <source>
        <dbReference type="ARBA" id="ARBA00022692"/>
    </source>
</evidence>
<evidence type="ECO:0000256" key="7">
    <source>
        <dbReference type="ARBA" id="ARBA00022927"/>
    </source>
</evidence>
<name>A0A238D6S0_THIDL</name>
<evidence type="ECO:0000313" key="14">
    <source>
        <dbReference type="Proteomes" id="UP000214566"/>
    </source>
</evidence>
<dbReference type="SUPFAM" id="SSF74653">
    <property type="entry name" value="TolA/TonB C-terminal domain"/>
    <property type="match status" value="1"/>
</dbReference>
<dbReference type="OrthoDB" id="9792439at2"/>
<keyword evidence="3" id="KW-0813">Transport</keyword>
<dbReference type="Gene3D" id="3.30.1150.10">
    <property type="match status" value="1"/>
</dbReference>
<dbReference type="Proteomes" id="UP000214566">
    <property type="component" value="Unassembled WGS sequence"/>
</dbReference>
<keyword evidence="5" id="KW-0997">Cell inner membrane</keyword>
<evidence type="ECO:0000256" key="9">
    <source>
        <dbReference type="ARBA" id="ARBA00023136"/>
    </source>
</evidence>
<dbReference type="AlphaFoldDB" id="A0A238D6S0"/>
<feature type="transmembrane region" description="Helical" evidence="11">
    <location>
        <begin position="24"/>
        <end position="46"/>
    </location>
</feature>
<keyword evidence="8 11" id="KW-1133">Transmembrane helix</keyword>
<dbReference type="PROSITE" id="PS52015">
    <property type="entry name" value="TONB_CTD"/>
    <property type="match status" value="1"/>
</dbReference>
<keyword evidence="7" id="KW-0653">Protein transport</keyword>
<evidence type="ECO:0000259" key="12">
    <source>
        <dbReference type="PROSITE" id="PS52015"/>
    </source>
</evidence>
<keyword evidence="9 11" id="KW-0472">Membrane</keyword>
<dbReference type="Pfam" id="PF03544">
    <property type="entry name" value="TonB_C"/>
    <property type="match status" value="1"/>
</dbReference>
<evidence type="ECO:0000256" key="10">
    <source>
        <dbReference type="SAM" id="MobiDB-lite"/>
    </source>
</evidence>
<evidence type="ECO:0000256" key="8">
    <source>
        <dbReference type="ARBA" id="ARBA00022989"/>
    </source>
</evidence>
<dbReference type="NCBIfam" id="TIGR01352">
    <property type="entry name" value="tonB_Cterm"/>
    <property type="match status" value="1"/>
</dbReference>
<organism evidence="13 14">
    <name type="scientific">Thiomonas delicata</name>
    <name type="common">Thiomonas cuprina</name>
    <dbReference type="NCBI Taxonomy" id="364030"/>
    <lineage>
        <taxon>Bacteria</taxon>
        <taxon>Pseudomonadati</taxon>
        <taxon>Pseudomonadota</taxon>
        <taxon>Betaproteobacteria</taxon>
        <taxon>Burkholderiales</taxon>
        <taxon>Thiomonas</taxon>
    </lineage>
</organism>
<dbReference type="PANTHER" id="PTHR33446:SF2">
    <property type="entry name" value="PROTEIN TONB"/>
    <property type="match status" value="1"/>
</dbReference>
<dbReference type="GO" id="GO:0031992">
    <property type="term" value="F:energy transducer activity"/>
    <property type="evidence" value="ECO:0007669"/>
    <property type="project" value="TreeGrafter"/>
</dbReference>
<comment type="similarity">
    <text evidence="2">Belongs to the TonB family.</text>
</comment>
<dbReference type="EMBL" id="FLMQ01000056">
    <property type="protein sequence ID" value="SBP88850.1"/>
    <property type="molecule type" value="Genomic_DNA"/>
</dbReference>
<feature type="region of interest" description="Disordered" evidence="10">
    <location>
        <begin position="72"/>
        <end position="194"/>
    </location>
</feature>
<dbReference type="GO" id="GO:0055085">
    <property type="term" value="P:transmembrane transport"/>
    <property type="evidence" value="ECO:0007669"/>
    <property type="project" value="InterPro"/>
</dbReference>
<keyword evidence="14" id="KW-1185">Reference proteome</keyword>
<evidence type="ECO:0000256" key="5">
    <source>
        <dbReference type="ARBA" id="ARBA00022519"/>
    </source>
</evidence>
<gene>
    <name evidence="13" type="ORF">THIARS_70470</name>
</gene>